<keyword evidence="2" id="KW-0547">Nucleotide-binding</keyword>
<dbReference type="InterPro" id="IPR003593">
    <property type="entry name" value="AAA+_ATPase"/>
</dbReference>
<dbReference type="RefSeq" id="WP_101184254.1">
    <property type="nucleotide sequence ID" value="NZ_CP031218.1"/>
</dbReference>
<evidence type="ECO:0000256" key="1">
    <source>
        <dbReference type="ARBA" id="ARBA00022448"/>
    </source>
</evidence>
<dbReference type="Proteomes" id="UP000233248">
    <property type="component" value="Unassembled WGS sequence"/>
</dbReference>
<evidence type="ECO:0000256" key="2">
    <source>
        <dbReference type="ARBA" id="ARBA00022741"/>
    </source>
</evidence>
<keyword evidence="1" id="KW-0813">Transport</keyword>
<dbReference type="PROSITE" id="PS00211">
    <property type="entry name" value="ABC_TRANSPORTER_1"/>
    <property type="match status" value="1"/>
</dbReference>
<dbReference type="PROSITE" id="PS50893">
    <property type="entry name" value="ABC_TRANSPORTER_2"/>
    <property type="match status" value="1"/>
</dbReference>
<dbReference type="KEGG" id="ahs:AHALO_2076"/>
<evidence type="ECO:0000259" key="4">
    <source>
        <dbReference type="PROSITE" id="PS50893"/>
    </source>
</evidence>
<dbReference type="Pfam" id="PF00005">
    <property type="entry name" value="ABC_tran"/>
    <property type="match status" value="1"/>
</dbReference>
<dbReference type="Gene3D" id="3.40.50.300">
    <property type="entry name" value="P-loop containing nucleotide triphosphate hydrolases"/>
    <property type="match status" value="1"/>
</dbReference>
<sequence length="243" mass="27549">MERLEVKNLSFSFGVTQVLDEINFTLNKGHVLSIVGPSGGGKSTLLKLCANILNIEQGEINNSFKYYSFAFQDTRLLPWKNVIDNISLSLLAKNINKKEALLKAENIAIKMGLKQEDFDKFPKDLSGGMKQRVSFARALVINPKLLFLDEPFSALDIGLKKELQEYLINLVENENLSILFITHDLMEAVKLSDEILVLEPNPGRIIKSFKIDEQKSLRDTNFVYKTSAKLLNNKYIIDTFFKG</sequence>
<keyword evidence="3 5" id="KW-0067">ATP-binding</keyword>
<protein>
    <submittedName>
        <fullName evidence="5">ABC transporter ATP-binding protein</fullName>
    </submittedName>
</protein>
<dbReference type="AlphaFoldDB" id="A0A2N1J459"/>
<comment type="caution">
    <text evidence="5">The sequence shown here is derived from an EMBL/GenBank/DDBJ whole genome shotgun (WGS) entry which is preliminary data.</text>
</comment>
<feature type="domain" description="ABC transporter" evidence="4">
    <location>
        <begin position="4"/>
        <end position="225"/>
    </location>
</feature>
<dbReference type="InterPro" id="IPR050166">
    <property type="entry name" value="ABC_transporter_ATP-bind"/>
</dbReference>
<dbReference type="InterPro" id="IPR003439">
    <property type="entry name" value="ABC_transporter-like_ATP-bd"/>
</dbReference>
<dbReference type="GO" id="GO:0016887">
    <property type="term" value="F:ATP hydrolysis activity"/>
    <property type="evidence" value="ECO:0007669"/>
    <property type="project" value="InterPro"/>
</dbReference>
<dbReference type="SMART" id="SM00382">
    <property type="entry name" value="AAA"/>
    <property type="match status" value="1"/>
</dbReference>
<evidence type="ECO:0000313" key="6">
    <source>
        <dbReference type="Proteomes" id="UP000233248"/>
    </source>
</evidence>
<name>A0A2N1J459_9BACT</name>
<dbReference type="InterPro" id="IPR017871">
    <property type="entry name" value="ABC_transporter-like_CS"/>
</dbReference>
<organism evidence="5 6">
    <name type="scientific">Malaciobacter halophilus</name>
    <dbReference type="NCBI Taxonomy" id="197482"/>
    <lineage>
        <taxon>Bacteria</taxon>
        <taxon>Pseudomonadati</taxon>
        <taxon>Campylobacterota</taxon>
        <taxon>Epsilonproteobacteria</taxon>
        <taxon>Campylobacterales</taxon>
        <taxon>Arcobacteraceae</taxon>
        <taxon>Malaciobacter</taxon>
    </lineage>
</organism>
<evidence type="ECO:0000313" key="5">
    <source>
        <dbReference type="EMBL" id="PKI81323.1"/>
    </source>
</evidence>
<evidence type="ECO:0000256" key="3">
    <source>
        <dbReference type="ARBA" id="ARBA00022840"/>
    </source>
</evidence>
<dbReference type="InterPro" id="IPR027417">
    <property type="entry name" value="P-loop_NTPase"/>
</dbReference>
<keyword evidence="6" id="KW-1185">Reference proteome</keyword>
<reference evidence="5 6" key="1">
    <citation type="submission" date="2017-09" db="EMBL/GenBank/DDBJ databases">
        <title>Genomics of the genus Arcobacter.</title>
        <authorList>
            <person name="Perez-Cataluna A."/>
            <person name="Figueras M.J."/>
            <person name="Salas-Masso N."/>
        </authorList>
    </citation>
    <scope>NUCLEOTIDE SEQUENCE [LARGE SCALE GENOMIC DNA]</scope>
    <source>
        <strain evidence="5 6">DSM 18005</strain>
    </source>
</reference>
<dbReference type="EMBL" id="NXIF01000018">
    <property type="protein sequence ID" value="PKI81323.1"/>
    <property type="molecule type" value="Genomic_DNA"/>
</dbReference>
<accession>A0A2N1J459</accession>
<dbReference type="OrthoDB" id="9814623at2"/>
<dbReference type="PANTHER" id="PTHR42788">
    <property type="entry name" value="TAURINE IMPORT ATP-BINDING PROTEIN-RELATED"/>
    <property type="match status" value="1"/>
</dbReference>
<dbReference type="PANTHER" id="PTHR42788:SF13">
    <property type="entry name" value="ALIPHATIC SULFONATES IMPORT ATP-BINDING PROTEIN SSUB"/>
    <property type="match status" value="1"/>
</dbReference>
<gene>
    <name evidence="5" type="ORF">CP960_04810</name>
</gene>
<proteinExistence type="predicted"/>
<dbReference type="SUPFAM" id="SSF52540">
    <property type="entry name" value="P-loop containing nucleoside triphosphate hydrolases"/>
    <property type="match status" value="1"/>
</dbReference>
<dbReference type="GO" id="GO:0005524">
    <property type="term" value="F:ATP binding"/>
    <property type="evidence" value="ECO:0007669"/>
    <property type="project" value="UniProtKB-KW"/>
</dbReference>